<gene>
    <name evidence="7" type="ORF">EH240_27615</name>
</gene>
<dbReference type="InterPro" id="IPR039552">
    <property type="entry name" value="IS66_C"/>
</dbReference>
<protein>
    <submittedName>
        <fullName evidence="7">IS66 family transposase</fullName>
    </submittedName>
</protein>
<dbReference type="Pfam" id="PF13005">
    <property type="entry name" value="zf-IS66"/>
    <property type="match status" value="1"/>
</dbReference>
<evidence type="ECO:0000256" key="2">
    <source>
        <dbReference type="SAM" id="MobiDB-lite"/>
    </source>
</evidence>
<evidence type="ECO:0000259" key="6">
    <source>
        <dbReference type="Pfam" id="PF13817"/>
    </source>
</evidence>
<feature type="domain" description="Transposase IS66 zinc-finger binding" evidence="4">
    <location>
        <begin position="124"/>
        <end position="166"/>
    </location>
</feature>
<dbReference type="Pfam" id="PF13007">
    <property type="entry name" value="LZ_Tnp_IS66"/>
    <property type="match status" value="1"/>
</dbReference>
<evidence type="ECO:0000256" key="1">
    <source>
        <dbReference type="SAM" id="Coils"/>
    </source>
</evidence>
<feature type="domain" description="Transposase IS66 C-terminal" evidence="6">
    <location>
        <begin position="480"/>
        <end position="518"/>
    </location>
</feature>
<dbReference type="InterPro" id="IPR024463">
    <property type="entry name" value="Transposase_TnpC_homeodom"/>
</dbReference>
<feature type="compositionally biased region" description="Basic and acidic residues" evidence="2">
    <location>
        <begin position="85"/>
        <end position="99"/>
    </location>
</feature>
<comment type="caution">
    <text evidence="7">The sequence shown here is derived from an EMBL/GenBank/DDBJ whole genome shotgun (WGS) entry which is preliminary data.</text>
</comment>
<dbReference type="OrthoDB" id="9800877at2"/>
<feature type="coiled-coil region" evidence="1">
    <location>
        <begin position="3"/>
        <end position="51"/>
    </location>
</feature>
<dbReference type="InterPro" id="IPR052344">
    <property type="entry name" value="Transposase-related"/>
</dbReference>
<sequence>MNLTVLQEENERLKALLAQTRAALAEHQAALAEAEEARRRLESIVSQLNHEKFGARSEKLHPDQYHLPLEDVEIAQGVLDAAQEKAQRVVQGHSDDTSGSRRRNRGHLPAHLPRVERVIEPESTLCPCGCGEMARIGEDVSERLDVIPAQLRVLVTRRPKYACRRCSGAVVQAHALEHVVPGGLPTEALIAQVIVAKFGDHLPFYRQAEIYARQGIQLDRATLGNWAGRACFHLKPIAEHMRRHLADADRLFMDETTAPVLDPGRGKVKKGFFWAIASDDRGHGGQGPPIVLFHYAPGRGGDHAERFLQGFGGQFLQVDAYEGYDRLTRLERPQGPWLLVHCWSHLRRRFVKLARNTKSPIAEAAVRQIATLYAVEATVRGMTPQARLAARQQYSTPIIAALKPWFEKQLSMISSGSKLAEDIRYGLAHWEGLTRFLGDGRLELDTNPVENAIRPVCLTRKNALFAGHEVGAENWALLSSVVATCRLNDVNPVAYLAETLDAIINGHPQSQIEELMPWRFRKTSSPNP</sequence>
<name>A0A3P3F6K0_9HYPH</name>
<feature type="region of interest" description="Disordered" evidence="2">
    <location>
        <begin position="85"/>
        <end position="111"/>
    </location>
</feature>
<dbReference type="PANTHER" id="PTHR33678:SF1">
    <property type="entry name" value="BLL1576 PROTEIN"/>
    <property type="match status" value="1"/>
</dbReference>
<dbReference type="PANTHER" id="PTHR33678">
    <property type="entry name" value="BLL1576 PROTEIN"/>
    <property type="match status" value="1"/>
</dbReference>
<dbReference type="RefSeq" id="WP_125004538.1">
    <property type="nucleotide sequence ID" value="NZ_RQXT01000044.1"/>
</dbReference>
<dbReference type="EMBL" id="RQXT01000044">
    <property type="protein sequence ID" value="RRH94250.1"/>
    <property type="molecule type" value="Genomic_DNA"/>
</dbReference>
<dbReference type="Proteomes" id="UP000273786">
    <property type="component" value="Unassembled WGS sequence"/>
</dbReference>
<keyword evidence="1" id="KW-0175">Coiled coil</keyword>
<dbReference type="Pfam" id="PF03050">
    <property type="entry name" value="DDE_Tnp_IS66"/>
    <property type="match status" value="1"/>
</dbReference>
<keyword evidence="8" id="KW-1185">Reference proteome</keyword>
<evidence type="ECO:0000259" key="3">
    <source>
        <dbReference type="Pfam" id="PF03050"/>
    </source>
</evidence>
<evidence type="ECO:0000259" key="4">
    <source>
        <dbReference type="Pfam" id="PF13005"/>
    </source>
</evidence>
<organism evidence="7 8">
    <name type="scientific">Mesorhizobium tamadayense</name>
    <dbReference type="NCBI Taxonomy" id="425306"/>
    <lineage>
        <taxon>Bacteria</taxon>
        <taxon>Pseudomonadati</taxon>
        <taxon>Pseudomonadota</taxon>
        <taxon>Alphaproteobacteria</taxon>
        <taxon>Hyphomicrobiales</taxon>
        <taxon>Phyllobacteriaceae</taxon>
        <taxon>Mesorhizobium</taxon>
    </lineage>
</organism>
<evidence type="ECO:0000259" key="5">
    <source>
        <dbReference type="Pfam" id="PF13007"/>
    </source>
</evidence>
<proteinExistence type="predicted"/>
<accession>A0A3P3F6K0</accession>
<feature type="domain" description="Transposase TnpC homeodomain" evidence="5">
    <location>
        <begin position="40"/>
        <end position="116"/>
    </location>
</feature>
<evidence type="ECO:0000313" key="7">
    <source>
        <dbReference type="EMBL" id="RRH94250.1"/>
    </source>
</evidence>
<dbReference type="InterPro" id="IPR004291">
    <property type="entry name" value="Transposase_IS66_central"/>
</dbReference>
<feature type="domain" description="Transposase IS66 central" evidence="3">
    <location>
        <begin position="183"/>
        <end position="473"/>
    </location>
</feature>
<dbReference type="NCBIfam" id="NF033517">
    <property type="entry name" value="transpos_IS66"/>
    <property type="match status" value="1"/>
</dbReference>
<dbReference type="Pfam" id="PF13817">
    <property type="entry name" value="DDE_Tnp_IS66_C"/>
    <property type="match status" value="1"/>
</dbReference>
<evidence type="ECO:0000313" key="8">
    <source>
        <dbReference type="Proteomes" id="UP000273786"/>
    </source>
</evidence>
<dbReference type="AlphaFoldDB" id="A0A3P3F6K0"/>
<dbReference type="InterPro" id="IPR024474">
    <property type="entry name" value="Znf_dom_IS66"/>
</dbReference>
<reference evidence="7 8" key="1">
    <citation type="submission" date="2018-11" db="EMBL/GenBank/DDBJ databases">
        <title>the genome of Mesorhizobium tamadayense DSM 28320.</title>
        <authorList>
            <person name="Gao J."/>
        </authorList>
    </citation>
    <scope>NUCLEOTIDE SEQUENCE [LARGE SCALE GENOMIC DNA]</scope>
    <source>
        <strain evidence="7 8">DSM 28320</strain>
    </source>
</reference>